<dbReference type="PANTHER" id="PTHR31157:SF1">
    <property type="entry name" value="SCP DOMAIN-CONTAINING PROTEIN"/>
    <property type="match status" value="1"/>
</dbReference>
<protein>
    <submittedName>
        <fullName evidence="4">CAP domain-containing protein</fullName>
    </submittedName>
</protein>
<evidence type="ECO:0000313" key="5">
    <source>
        <dbReference type="Proteomes" id="UP001526426"/>
    </source>
</evidence>
<feature type="domain" description="SCP" evidence="2">
    <location>
        <begin position="94"/>
        <end position="211"/>
    </location>
</feature>
<organism evidence="4 5">
    <name type="scientific">Spirulina subsalsa FACHB-351</name>
    <dbReference type="NCBI Taxonomy" id="234711"/>
    <lineage>
        <taxon>Bacteria</taxon>
        <taxon>Bacillati</taxon>
        <taxon>Cyanobacteriota</taxon>
        <taxon>Cyanophyceae</taxon>
        <taxon>Spirulinales</taxon>
        <taxon>Spirulinaceae</taxon>
        <taxon>Spirulina</taxon>
    </lineage>
</organism>
<dbReference type="CDD" id="cd05379">
    <property type="entry name" value="CAP_bacterial"/>
    <property type="match status" value="1"/>
</dbReference>
<evidence type="ECO:0000256" key="1">
    <source>
        <dbReference type="SAM" id="MobiDB-lite"/>
    </source>
</evidence>
<dbReference type="InterPro" id="IPR013424">
    <property type="entry name" value="Ice-binding_C"/>
</dbReference>
<dbReference type="PANTHER" id="PTHR31157">
    <property type="entry name" value="SCP DOMAIN-CONTAINING PROTEIN"/>
    <property type="match status" value="1"/>
</dbReference>
<dbReference type="Gene3D" id="3.40.33.10">
    <property type="entry name" value="CAP"/>
    <property type="match status" value="1"/>
</dbReference>
<keyword evidence="5" id="KW-1185">Reference proteome</keyword>
<dbReference type="Proteomes" id="UP001526426">
    <property type="component" value="Unassembled WGS sequence"/>
</dbReference>
<evidence type="ECO:0000313" key="4">
    <source>
        <dbReference type="EMBL" id="MCW6038735.1"/>
    </source>
</evidence>
<accession>A0ABT3LB44</accession>
<dbReference type="Pfam" id="PF00188">
    <property type="entry name" value="CAP"/>
    <property type="match status" value="1"/>
</dbReference>
<dbReference type="RefSeq" id="WP_265266657.1">
    <property type="nucleotide sequence ID" value="NZ_JAIHOM010000169.1"/>
</dbReference>
<feature type="domain" description="Ice-binding protein C-terminal" evidence="3">
    <location>
        <begin position="263"/>
        <end position="283"/>
    </location>
</feature>
<reference evidence="4 5" key="1">
    <citation type="submission" date="2021-08" db="EMBL/GenBank/DDBJ databases">
        <title>Draft genome sequence of Spirulina subsalsa with high tolerance to salinity and hype-accumulation of phycocyanin.</title>
        <authorList>
            <person name="Pei H."/>
            <person name="Jiang L."/>
        </authorList>
    </citation>
    <scope>NUCLEOTIDE SEQUENCE [LARGE SCALE GENOMIC DNA]</scope>
    <source>
        <strain evidence="4 5">FACHB-351</strain>
    </source>
</reference>
<gene>
    <name evidence="4" type="ORF">K4A83_21025</name>
</gene>
<evidence type="ECO:0000259" key="3">
    <source>
        <dbReference type="Pfam" id="PF07589"/>
    </source>
</evidence>
<dbReference type="SUPFAM" id="SSF55797">
    <property type="entry name" value="PR-1-like"/>
    <property type="match status" value="1"/>
</dbReference>
<feature type="region of interest" description="Disordered" evidence="1">
    <location>
        <begin position="58"/>
        <end position="77"/>
    </location>
</feature>
<dbReference type="InterPro" id="IPR035940">
    <property type="entry name" value="CAP_sf"/>
</dbReference>
<dbReference type="InterPro" id="IPR014044">
    <property type="entry name" value="CAP_dom"/>
</dbReference>
<evidence type="ECO:0000259" key="2">
    <source>
        <dbReference type="Pfam" id="PF00188"/>
    </source>
</evidence>
<dbReference type="Pfam" id="PF07589">
    <property type="entry name" value="PEP-CTERM"/>
    <property type="match status" value="1"/>
</dbReference>
<dbReference type="EMBL" id="JAIHOM010000169">
    <property type="protein sequence ID" value="MCW6038735.1"/>
    <property type="molecule type" value="Genomic_DNA"/>
</dbReference>
<sequence length="289" mass="31828">MWPSSPQLIPVLFNPKRKMLMQRIPKQVFWSIIFFSFFLTACERGGGSENRLDISNINNADAGNSSTPSSNTEEVNRQDSCVNIAKKELFQKLLDLTNTERQKQGLNNLTLVLELTQAAQNHAEDMAQNNYFSHTGLNGSSVGDRAKAVGYNWNYVGENLALGYQSATSVIQGWMNSPGHRENILDPNYTEIGFGFSRQRNSEDNYWVQVFGKPDNPATQGGTPLSSSTAFDQASACIFTSNPNQSVLGVQLSQNTSTNKSKPVPEPSTIMGLIMLSASGVLFTVSRQQ</sequence>
<comment type="caution">
    <text evidence="4">The sequence shown here is derived from an EMBL/GenBank/DDBJ whole genome shotgun (WGS) entry which is preliminary data.</text>
</comment>
<proteinExistence type="predicted"/>
<name>A0ABT3LB44_9CYAN</name>